<dbReference type="RefSeq" id="WP_006146304.1">
    <property type="nucleotide sequence ID" value="NZ_GL732463.1"/>
</dbReference>
<keyword evidence="1" id="KW-0812">Transmembrane</keyword>
<dbReference type="OrthoDB" id="9816138at2"/>
<feature type="transmembrane region" description="Helical" evidence="1">
    <location>
        <begin position="16"/>
        <end position="36"/>
    </location>
</feature>
<dbReference type="HOGENOM" id="CLU_086294_0_0_9"/>
<dbReference type="EMBL" id="AEVF01000013">
    <property type="protein sequence ID" value="EFX40074.1"/>
    <property type="molecule type" value="Genomic_DNA"/>
</dbReference>
<name>E8KDH6_9STRE</name>
<dbReference type="Proteomes" id="UP000010304">
    <property type="component" value="Unassembled WGS sequence"/>
</dbReference>
<evidence type="ECO:0000313" key="2">
    <source>
        <dbReference type="EMBL" id="EFX40074.1"/>
    </source>
</evidence>
<evidence type="ECO:0000313" key="3">
    <source>
        <dbReference type="Proteomes" id="UP000010304"/>
    </source>
</evidence>
<feature type="transmembrane region" description="Helical" evidence="1">
    <location>
        <begin position="150"/>
        <end position="170"/>
    </location>
</feature>
<keyword evidence="1" id="KW-0472">Membrane</keyword>
<keyword evidence="2" id="KW-0067">ATP-binding</keyword>
<keyword evidence="3" id="KW-1185">Reference proteome</keyword>
<evidence type="ECO:0000256" key="1">
    <source>
        <dbReference type="SAM" id="Phobius"/>
    </source>
</evidence>
<dbReference type="GO" id="GO:0016787">
    <property type="term" value="F:hydrolase activity"/>
    <property type="evidence" value="ECO:0007669"/>
    <property type="project" value="UniProtKB-KW"/>
</dbReference>
<sequence length="250" mass="29252">MFWNLVRYEFKNVNKWYLSLYGVILGISVLIGYQSGALAQLKNVDDTLIFFFLSLVFGGLMITLFISTLILIIRRFKGSVYERQGYLTLTLPVSEHHIILSKLFGAFVWTLLSYIVFVASISIIIFLSPLEKDYIYIYRFFSIHLFEDWIYIPYLVFNSVFGILLIYLSISIGQLFNEYRTALAVLAYIVINIILSFFGIFFRIDSLFDLNLYGNNFNWFLYLQTVKNLILSIIAYVGTYYILKNKVNLQ</sequence>
<dbReference type="EC" id="3.6.3.-" evidence="2"/>
<dbReference type="AlphaFoldDB" id="E8KDH6"/>
<comment type="caution">
    <text evidence="2">The sequence shown here is derived from an EMBL/GenBank/DDBJ whole genome shotgun (WGS) entry which is preliminary data.</text>
</comment>
<keyword evidence="2" id="KW-0547">Nucleotide-binding</keyword>
<protein>
    <submittedName>
        <fullName evidence="2">ABC transporter, ATP-binding family protein</fullName>
        <ecNumber evidence="2">3.6.3.-</ecNumber>
    </submittedName>
</protein>
<feature type="transmembrane region" description="Helical" evidence="1">
    <location>
        <begin position="48"/>
        <end position="73"/>
    </location>
</feature>
<keyword evidence="2" id="KW-0378">Hydrolase</keyword>
<feature type="transmembrane region" description="Helical" evidence="1">
    <location>
        <begin position="219"/>
        <end position="243"/>
    </location>
</feature>
<dbReference type="eggNOG" id="COG1131">
    <property type="taxonomic scope" value="Bacteria"/>
</dbReference>
<organism evidence="2 3">
    <name type="scientific">Streptococcus peroris ATCC 700780</name>
    <dbReference type="NCBI Taxonomy" id="888746"/>
    <lineage>
        <taxon>Bacteria</taxon>
        <taxon>Bacillati</taxon>
        <taxon>Bacillota</taxon>
        <taxon>Bacilli</taxon>
        <taxon>Lactobacillales</taxon>
        <taxon>Streptococcaceae</taxon>
        <taxon>Streptococcus</taxon>
    </lineage>
</organism>
<dbReference type="GO" id="GO:0005524">
    <property type="term" value="F:ATP binding"/>
    <property type="evidence" value="ECO:0007669"/>
    <property type="project" value="UniProtKB-KW"/>
</dbReference>
<proteinExistence type="predicted"/>
<gene>
    <name evidence="2" type="ORF">HMPREF9180_1531</name>
</gene>
<reference evidence="2 3" key="1">
    <citation type="submission" date="2010-12" db="EMBL/GenBank/DDBJ databases">
        <authorList>
            <person name="Muzny D."/>
            <person name="Qin X."/>
            <person name="Deng J."/>
            <person name="Jiang H."/>
            <person name="Liu Y."/>
            <person name="Qu J."/>
            <person name="Song X.-Z."/>
            <person name="Zhang L."/>
            <person name="Thornton R."/>
            <person name="Coyle M."/>
            <person name="Francisco L."/>
            <person name="Jackson L."/>
            <person name="Javaid M."/>
            <person name="Korchina V."/>
            <person name="Kovar C."/>
            <person name="Mata R."/>
            <person name="Mathew T."/>
            <person name="Ngo R."/>
            <person name="Nguyen L."/>
            <person name="Nguyen N."/>
            <person name="Okwuonu G."/>
            <person name="Ongeri F."/>
            <person name="Pham C."/>
            <person name="Simmons D."/>
            <person name="Wilczek-Boney K."/>
            <person name="Hale W."/>
            <person name="Jakkamsetti A."/>
            <person name="Pham P."/>
            <person name="Ruth R."/>
            <person name="San Lucas F."/>
            <person name="Warren J."/>
            <person name="Zhang J."/>
            <person name="Zhao Z."/>
            <person name="Zhou C."/>
            <person name="Zhu D."/>
            <person name="Lee S."/>
            <person name="Bess C."/>
            <person name="Blankenburg K."/>
            <person name="Forbes L."/>
            <person name="Fu Q."/>
            <person name="Gubbala S."/>
            <person name="Hirani K."/>
            <person name="Jayaseelan J.C."/>
            <person name="Lara F."/>
            <person name="Munidasa M."/>
            <person name="Palculict T."/>
            <person name="Patil S."/>
            <person name="Pu L.-L."/>
            <person name="Saada N."/>
            <person name="Tang L."/>
            <person name="Weissenberger G."/>
            <person name="Zhu Y."/>
            <person name="Hemphill L."/>
            <person name="Shang Y."/>
            <person name="Youmans B."/>
            <person name="Ayvaz T."/>
            <person name="Ross M."/>
            <person name="Santibanez J."/>
            <person name="Aqrawi P."/>
            <person name="Gross S."/>
            <person name="Joshi V."/>
            <person name="Fowler G."/>
            <person name="Nazareth L."/>
            <person name="Reid J."/>
            <person name="Worley K."/>
            <person name="Petrosino J."/>
            <person name="Highlander S."/>
            <person name="Gibbs R."/>
        </authorList>
    </citation>
    <scope>NUCLEOTIDE SEQUENCE [LARGE SCALE GENOMIC DNA]</scope>
    <source>
        <strain evidence="2 3">ATCC 700780</strain>
    </source>
</reference>
<feature type="transmembrane region" description="Helical" evidence="1">
    <location>
        <begin position="106"/>
        <end position="130"/>
    </location>
</feature>
<dbReference type="STRING" id="888746.HMPREF9180_1531"/>
<accession>E8KDH6</accession>
<feature type="transmembrane region" description="Helical" evidence="1">
    <location>
        <begin position="182"/>
        <end position="204"/>
    </location>
</feature>
<keyword evidence="1" id="KW-1133">Transmembrane helix</keyword>